<dbReference type="GO" id="GO:0012505">
    <property type="term" value="C:endomembrane system"/>
    <property type="evidence" value="ECO:0007669"/>
    <property type="project" value="UniProtKB-SubCell"/>
</dbReference>
<feature type="domain" description="NADH:quinone oxidoreductase/Mrp antiporter transmembrane" evidence="4">
    <location>
        <begin position="78"/>
        <end position="232"/>
    </location>
</feature>
<dbReference type="Proteomes" id="UP000696931">
    <property type="component" value="Unassembled WGS sequence"/>
</dbReference>
<dbReference type="AlphaFoldDB" id="A0A933W2W6"/>
<evidence type="ECO:0000256" key="1">
    <source>
        <dbReference type="ARBA" id="ARBA00004127"/>
    </source>
</evidence>
<feature type="transmembrane region" description="Helical" evidence="3">
    <location>
        <begin position="177"/>
        <end position="197"/>
    </location>
</feature>
<feature type="transmembrane region" description="Helical" evidence="3">
    <location>
        <begin position="263"/>
        <end position="283"/>
    </location>
</feature>
<gene>
    <name evidence="5" type="ORF">HZA61_13590</name>
</gene>
<dbReference type="EMBL" id="JACRIW010000096">
    <property type="protein sequence ID" value="MBI5170515.1"/>
    <property type="molecule type" value="Genomic_DNA"/>
</dbReference>
<reference evidence="5" key="1">
    <citation type="submission" date="2020-07" db="EMBL/GenBank/DDBJ databases">
        <title>Huge and variable diversity of episymbiotic CPR bacteria and DPANN archaea in groundwater ecosystems.</title>
        <authorList>
            <person name="He C.Y."/>
            <person name="Keren R."/>
            <person name="Whittaker M."/>
            <person name="Farag I.F."/>
            <person name="Doudna J."/>
            <person name="Cate J.H.D."/>
            <person name="Banfield J.F."/>
        </authorList>
    </citation>
    <scope>NUCLEOTIDE SEQUENCE</scope>
    <source>
        <strain evidence="5">NC_groundwater_1813_Pr3_B-0.1um_71_17</strain>
    </source>
</reference>
<feature type="transmembrane region" description="Helical" evidence="3">
    <location>
        <begin position="96"/>
        <end position="120"/>
    </location>
</feature>
<keyword evidence="2 3" id="KW-0812">Transmembrane</keyword>
<evidence type="ECO:0000313" key="6">
    <source>
        <dbReference type="Proteomes" id="UP000696931"/>
    </source>
</evidence>
<keyword evidence="3" id="KW-1133">Transmembrane helix</keyword>
<dbReference type="Pfam" id="PF00361">
    <property type="entry name" value="Proton_antipo_M"/>
    <property type="match status" value="1"/>
</dbReference>
<evidence type="ECO:0000259" key="4">
    <source>
        <dbReference type="Pfam" id="PF00361"/>
    </source>
</evidence>
<dbReference type="GO" id="GO:0016020">
    <property type="term" value="C:membrane"/>
    <property type="evidence" value="ECO:0007669"/>
    <property type="project" value="UniProtKB-SubCell"/>
</dbReference>
<evidence type="ECO:0000256" key="3">
    <source>
        <dbReference type="SAM" id="Phobius"/>
    </source>
</evidence>
<protein>
    <recommendedName>
        <fullName evidence="4">NADH:quinone oxidoreductase/Mrp antiporter transmembrane domain-containing protein</fullName>
    </recommendedName>
</protein>
<feature type="transmembrane region" description="Helical" evidence="3">
    <location>
        <begin position="42"/>
        <end position="61"/>
    </location>
</feature>
<feature type="transmembrane region" description="Helical" evidence="3">
    <location>
        <begin position="140"/>
        <end position="165"/>
    </location>
</feature>
<evidence type="ECO:0000256" key="2">
    <source>
        <dbReference type="RuleBase" id="RU000320"/>
    </source>
</evidence>
<evidence type="ECO:0000313" key="5">
    <source>
        <dbReference type="EMBL" id="MBI5170515.1"/>
    </source>
</evidence>
<comment type="subcellular location">
    <subcellularLocation>
        <location evidence="1">Endomembrane system</location>
        <topology evidence="1">Multi-pass membrane protein</topology>
    </subcellularLocation>
    <subcellularLocation>
        <location evidence="2">Membrane</location>
        <topology evidence="2">Multi-pass membrane protein</topology>
    </subcellularLocation>
</comment>
<comment type="caution">
    <text evidence="5">The sequence shown here is derived from an EMBL/GenBank/DDBJ whole genome shotgun (WGS) entry which is preliminary data.</text>
</comment>
<organism evidence="5 6">
    <name type="scientific">Eiseniibacteriota bacterium</name>
    <dbReference type="NCBI Taxonomy" id="2212470"/>
    <lineage>
        <taxon>Bacteria</taxon>
        <taxon>Candidatus Eiseniibacteriota</taxon>
    </lineage>
</organism>
<feature type="transmembrane region" description="Helical" evidence="3">
    <location>
        <begin position="6"/>
        <end position="30"/>
    </location>
</feature>
<dbReference type="InterPro" id="IPR001750">
    <property type="entry name" value="ND/Mrp_TM"/>
</dbReference>
<sequence>MKRDLLVAVTIAPPALVLWAAVVALAAALLLRLAHTPRRGVLASLATLLPWAALAPLAWWVTQPQGATLDRAALAAALAVALLARDREDRRQSEAALKLAWVMGVAFALTWAGESLLALAAGTAVPAEQWPALGLQLDTYALWGAALALTLLAGIVLLGGAPFHFWLADVLHGAPAYVAPLVAAALQSAGAALLGARMAGVAAFPAGHALAQSLLTMAAAIALVAGAATLATQRRPERRVGTLASLQGALLLCGVVARRTDTAAIALWGAHAALALTGAGALARFLPVASDAADPPGALFRKH</sequence>
<feature type="non-terminal residue" evidence="5">
    <location>
        <position position="303"/>
    </location>
</feature>
<feature type="transmembrane region" description="Helical" evidence="3">
    <location>
        <begin position="67"/>
        <end position="84"/>
    </location>
</feature>
<name>A0A933W2W6_UNCEI</name>
<keyword evidence="3" id="KW-0472">Membrane</keyword>
<proteinExistence type="predicted"/>
<feature type="transmembrane region" description="Helical" evidence="3">
    <location>
        <begin position="209"/>
        <end position="228"/>
    </location>
</feature>
<accession>A0A933W2W6</accession>